<dbReference type="RefSeq" id="WP_119375884.1">
    <property type="nucleotide sequence ID" value="NZ_QWFX01000006.1"/>
</dbReference>
<sequence>MSANFSDDLAYVREVAESGASAPLLGGRFLVWWGLLVTAAYLGHYAILKGVGGLNADAIGMMWIGFIVIALAGHFALVFLFPSNKPGASSAGNRASANVWMASGFVLFSFFTGVMIKSFLDGTASPGFNWSIPLVLGVYGISQLVSGLMARSLGLIVAGWGGIAFVGITVIMMHTPELYLAAAVAAALIVLLPGIMMLREEPSTTV</sequence>
<keyword evidence="1" id="KW-1133">Transmembrane helix</keyword>
<protein>
    <submittedName>
        <fullName evidence="2">Uncharacterized protein</fullName>
    </submittedName>
</protein>
<evidence type="ECO:0000256" key="1">
    <source>
        <dbReference type="SAM" id="Phobius"/>
    </source>
</evidence>
<feature type="transmembrane region" description="Helical" evidence="1">
    <location>
        <begin position="95"/>
        <end position="116"/>
    </location>
</feature>
<evidence type="ECO:0000313" key="2">
    <source>
        <dbReference type="EMBL" id="RIJ30574.1"/>
    </source>
</evidence>
<keyword evidence="1" id="KW-0472">Membrane</keyword>
<feature type="transmembrane region" description="Helical" evidence="1">
    <location>
        <begin position="153"/>
        <end position="172"/>
    </location>
</feature>
<dbReference type="OrthoDB" id="7618329at2"/>
<comment type="caution">
    <text evidence="2">The sequence shown here is derived from an EMBL/GenBank/DDBJ whole genome shotgun (WGS) entry which is preliminary data.</text>
</comment>
<feature type="transmembrane region" description="Helical" evidence="1">
    <location>
        <begin position="29"/>
        <end position="48"/>
    </location>
</feature>
<feature type="transmembrane region" description="Helical" evidence="1">
    <location>
        <begin position="60"/>
        <end position="83"/>
    </location>
</feature>
<accession>A0A399RJR7</accession>
<feature type="transmembrane region" description="Helical" evidence="1">
    <location>
        <begin position="178"/>
        <end position="198"/>
    </location>
</feature>
<dbReference type="AlphaFoldDB" id="A0A399RJR7"/>
<reference evidence="2 3" key="1">
    <citation type="submission" date="2018-08" db="EMBL/GenBank/DDBJ databases">
        <title>Henriciella mobilis sp. nov., isolated from seawater.</title>
        <authorList>
            <person name="Cheng H."/>
            <person name="Wu Y.-H."/>
            <person name="Xu X.-W."/>
            <person name="Guo L.-L."/>
        </authorList>
    </citation>
    <scope>NUCLEOTIDE SEQUENCE [LARGE SCALE GENOMIC DNA]</scope>
    <source>
        <strain evidence="2 3">JN25</strain>
    </source>
</reference>
<dbReference type="Proteomes" id="UP000266385">
    <property type="component" value="Unassembled WGS sequence"/>
</dbReference>
<proteinExistence type="predicted"/>
<keyword evidence="1" id="KW-0812">Transmembrane</keyword>
<name>A0A399RJR7_9PROT</name>
<feature type="transmembrane region" description="Helical" evidence="1">
    <location>
        <begin position="128"/>
        <end position="146"/>
    </location>
</feature>
<organism evidence="2 3">
    <name type="scientific">Henriciella mobilis</name>
    <dbReference type="NCBI Taxonomy" id="2305467"/>
    <lineage>
        <taxon>Bacteria</taxon>
        <taxon>Pseudomonadati</taxon>
        <taxon>Pseudomonadota</taxon>
        <taxon>Alphaproteobacteria</taxon>
        <taxon>Hyphomonadales</taxon>
        <taxon>Hyphomonadaceae</taxon>
        <taxon>Henriciella</taxon>
    </lineage>
</organism>
<keyword evidence="3" id="KW-1185">Reference proteome</keyword>
<dbReference type="EMBL" id="QWFX01000006">
    <property type="protein sequence ID" value="RIJ30574.1"/>
    <property type="molecule type" value="Genomic_DNA"/>
</dbReference>
<gene>
    <name evidence="2" type="ORF">D1223_08095</name>
</gene>
<evidence type="ECO:0000313" key="3">
    <source>
        <dbReference type="Proteomes" id="UP000266385"/>
    </source>
</evidence>